<dbReference type="EMBL" id="LR797379">
    <property type="protein sequence ID" value="CAB4211682.1"/>
    <property type="molecule type" value="Genomic_DNA"/>
</dbReference>
<feature type="region of interest" description="Disordered" evidence="1">
    <location>
        <begin position="1"/>
        <end position="102"/>
    </location>
</feature>
<reference evidence="3" key="1">
    <citation type="submission" date="2020-05" db="EMBL/GenBank/DDBJ databases">
        <authorList>
            <person name="Chiriac C."/>
            <person name="Salcher M."/>
            <person name="Ghai R."/>
            <person name="Kavagutti S V."/>
        </authorList>
    </citation>
    <scope>NUCLEOTIDE SEQUENCE</scope>
</reference>
<name>A0A6J5QK63_9CAUD</name>
<gene>
    <name evidence="3" type="ORF">UFOVP1070_70</name>
    <name evidence="4" type="ORF">UFOVP1302_13</name>
    <name evidence="5" type="ORF">UFOVP1416_18</name>
    <name evidence="2" type="ORF">UFOVP895_16</name>
</gene>
<evidence type="ECO:0000313" key="5">
    <source>
        <dbReference type="EMBL" id="CAB4211682.1"/>
    </source>
</evidence>
<protein>
    <submittedName>
        <fullName evidence="3">Uncharacterized protein</fullName>
    </submittedName>
</protein>
<dbReference type="EMBL" id="LR796842">
    <property type="protein sequence ID" value="CAB4169452.1"/>
    <property type="molecule type" value="Genomic_DNA"/>
</dbReference>
<organism evidence="3">
    <name type="scientific">uncultured Caudovirales phage</name>
    <dbReference type="NCBI Taxonomy" id="2100421"/>
    <lineage>
        <taxon>Viruses</taxon>
        <taxon>Duplodnaviria</taxon>
        <taxon>Heunggongvirae</taxon>
        <taxon>Uroviricota</taxon>
        <taxon>Caudoviricetes</taxon>
        <taxon>Peduoviridae</taxon>
        <taxon>Maltschvirus</taxon>
        <taxon>Maltschvirus maltsch</taxon>
    </lineage>
</organism>
<proteinExistence type="predicted"/>
<evidence type="ECO:0000256" key="1">
    <source>
        <dbReference type="SAM" id="MobiDB-lite"/>
    </source>
</evidence>
<dbReference type="EMBL" id="LR797017">
    <property type="protein sequence ID" value="CAB4181831.1"/>
    <property type="molecule type" value="Genomic_DNA"/>
</dbReference>
<evidence type="ECO:0000313" key="2">
    <source>
        <dbReference type="EMBL" id="CAB4169452.1"/>
    </source>
</evidence>
<accession>A0A6J5QK63</accession>
<dbReference type="EMBL" id="LR797245">
    <property type="protein sequence ID" value="CAB4195468.1"/>
    <property type="molecule type" value="Genomic_DNA"/>
</dbReference>
<sequence>MDRRRRAPSYEEDMTPPRGMRNFRSNAVPTDEPMPPPRRSLEEDMTPPRGMQDFRSNAVPSDEPFPVRPRGMKKGGAVKMKSGGVTRGDGCAARGKTKGKFV</sequence>
<evidence type="ECO:0000313" key="4">
    <source>
        <dbReference type="EMBL" id="CAB4195468.1"/>
    </source>
</evidence>
<evidence type="ECO:0000313" key="3">
    <source>
        <dbReference type="EMBL" id="CAB4181831.1"/>
    </source>
</evidence>